<dbReference type="EMBL" id="MU129012">
    <property type="protein sequence ID" value="KAF9510721.1"/>
    <property type="molecule type" value="Genomic_DNA"/>
</dbReference>
<accession>A0A9P6ATT9</accession>
<evidence type="ECO:0000256" key="1">
    <source>
        <dbReference type="SAM" id="MobiDB-lite"/>
    </source>
</evidence>
<feature type="compositionally biased region" description="Polar residues" evidence="1">
    <location>
        <begin position="348"/>
        <end position="362"/>
    </location>
</feature>
<dbReference type="AlphaFoldDB" id="A0A9P6ATT9"/>
<keyword evidence="2" id="KW-0812">Transmembrane</keyword>
<sequence length="362" mass="39768">MTMTNSTTALIKSVVPSNPMETSWSYIMDLLFVAQFEGGSGDMIIGGTPTWFEQSLNQTWSLTSLEDWLSSFAALYYSFLVQHWRANGNLTGSQWWSEATGPVVGTQLVLFGRLDLNPSQLILGCICVIAMIIASAISMLGVRIQQEPVRDGSVMDMISLLRGSSLPGIIAGDGDEDLGRDGRRHRAERTMVMYKNSTLDVPERLEDAHVLFDSEAHEMTGLKSSQQTITPPEQLEENLFINSGDHETTAVDLQNLMRTTTLLEQPEDEGLPMNSKDSGATALKHSLLTITPPERLEENLIDSGDHEIIAVDLQNSMKTIALPELPEDEDLPINSEERGTTGLKRSPRTITRTSSGKSMPAG</sequence>
<feature type="region of interest" description="Disordered" evidence="1">
    <location>
        <begin position="323"/>
        <end position="362"/>
    </location>
</feature>
<keyword evidence="4" id="KW-1185">Reference proteome</keyword>
<evidence type="ECO:0000313" key="3">
    <source>
        <dbReference type="EMBL" id="KAF9510721.1"/>
    </source>
</evidence>
<keyword evidence="2" id="KW-0472">Membrane</keyword>
<dbReference type="OrthoDB" id="3331752at2759"/>
<organism evidence="3 4">
    <name type="scientific">Hydnum rufescens UP504</name>
    <dbReference type="NCBI Taxonomy" id="1448309"/>
    <lineage>
        <taxon>Eukaryota</taxon>
        <taxon>Fungi</taxon>
        <taxon>Dikarya</taxon>
        <taxon>Basidiomycota</taxon>
        <taxon>Agaricomycotina</taxon>
        <taxon>Agaricomycetes</taxon>
        <taxon>Cantharellales</taxon>
        <taxon>Hydnaceae</taxon>
        <taxon>Hydnum</taxon>
    </lineage>
</organism>
<protein>
    <submittedName>
        <fullName evidence="3">Uncharacterized protein</fullName>
    </submittedName>
</protein>
<feature type="transmembrane region" description="Helical" evidence="2">
    <location>
        <begin position="121"/>
        <end position="142"/>
    </location>
</feature>
<proteinExistence type="predicted"/>
<keyword evidence="2" id="KW-1133">Transmembrane helix</keyword>
<comment type="caution">
    <text evidence="3">The sequence shown here is derived from an EMBL/GenBank/DDBJ whole genome shotgun (WGS) entry which is preliminary data.</text>
</comment>
<name>A0A9P6ATT9_9AGAM</name>
<evidence type="ECO:0000313" key="4">
    <source>
        <dbReference type="Proteomes" id="UP000886523"/>
    </source>
</evidence>
<dbReference type="Proteomes" id="UP000886523">
    <property type="component" value="Unassembled WGS sequence"/>
</dbReference>
<reference evidence="3" key="1">
    <citation type="journal article" date="2020" name="Nat. Commun.">
        <title>Large-scale genome sequencing of mycorrhizal fungi provides insights into the early evolution of symbiotic traits.</title>
        <authorList>
            <person name="Miyauchi S."/>
            <person name="Kiss E."/>
            <person name="Kuo A."/>
            <person name="Drula E."/>
            <person name="Kohler A."/>
            <person name="Sanchez-Garcia M."/>
            <person name="Morin E."/>
            <person name="Andreopoulos B."/>
            <person name="Barry K.W."/>
            <person name="Bonito G."/>
            <person name="Buee M."/>
            <person name="Carver A."/>
            <person name="Chen C."/>
            <person name="Cichocki N."/>
            <person name="Clum A."/>
            <person name="Culley D."/>
            <person name="Crous P.W."/>
            <person name="Fauchery L."/>
            <person name="Girlanda M."/>
            <person name="Hayes R.D."/>
            <person name="Keri Z."/>
            <person name="LaButti K."/>
            <person name="Lipzen A."/>
            <person name="Lombard V."/>
            <person name="Magnuson J."/>
            <person name="Maillard F."/>
            <person name="Murat C."/>
            <person name="Nolan M."/>
            <person name="Ohm R.A."/>
            <person name="Pangilinan J."/>
            <person name="Pereira M.F."/>
            <person name="Perotto S."/>
            <person name="Peter M."/>
            <person name="Pfister S."/>
            <person name="Riley R."/>
            <person name="Sitrit Y."/>
            <person name="Stielow J.B."/>
            <person name="Szollosi G."/>
            <person name="Zifcakova L."/>
            <person name="Stursova M."/>
            <person name="Spatafora J.W."/>
            <person name="Tedersoo L."/>
            <person name="Vaario L.M."/>
            <person name="Yamada A."/>
            <person name="Yan M."/>
            <person name="Wang P."/>
            <person name="Xu J."/>
            <person name="Bruns T."/>
            <person name="Baldrian P."/>
            <person name="Vilgalys R."/>
            <person name="Dunand C."/>
            <person name="Henrissat B."/>
            <person name="Grigoriev I.V."/>
            <person name="Hibbett D."/>
            <person name="Nagy L.G."/>
            <person name="Martin F.M."/>
        </authorList>
    </citation>
    <scope>NUCLEOTIDE SEQUENCE</scope>
    <source>
        <strain evidence="3">UP504</strain>
    </source>
</reference>
<evidence type="ECO:0000256" key="2">
    <source>
        <dbReference type="SAM" id="Phobius"/>
    </source>
</evidence>
<gene>
    <name evidence="3" type="ORF">BS47DRAFT_1364392</name>
</gene>